<dbReference type="NCBIfam" id="TIGR02841">
    <property type="entry name" value="spore_YyaC"/>
    <property type="match status" value="1"/>
</dbReference>
<reference evidence="1 2" key="1">
    <citation type="submission" date="2017-02" db="EMBL/GenBank/DDBJ databases">
        <title>The complete genomic sequence of a novel cold adapted crude oil-degrading bacterium Planococcus qaidamina Y42.</title>
        <authorList>
            <person name="Yang R."/>
        </authorList>
    </citation>
    <scope>NUCLEOTIDE SEQUENCE [LARGE SCALE GENOMIC DNA]</scope>
    <source>
        <strain evidence="1 2">Y42</strain>
    </source>
</reference>
<keyword evidence="1" id="KW-0378">Hydrolase</keyword>
<accession>A0A1Q2KV35</accession>
<dbReference type="AlphaFoldDB" id="A0A1Q2KV35"/>
<dbReference type="Proteomes" id="UP000188184">
    <property type="component" value="Chromosome"/>
</dbReference>
<keyword evidence="1" id="KW-0645">Protease</keyword>
<dbReference type="Pfam" id="PF06866">
    <property type="entry name" value="DUF1256"/>
    <property type="match status" value="1"/>
</dbReference>
<dbReference type="SUPFAM" id="SSF53163">
    <property type="entry name" value="HybD-like"/>
    <property type="match status" value="1"/>
</dbReference>
<dbReference type="InterPro" id="IPR009665">
    <property type="entry name" value="YyaC"/>
</dbReference>
<keyword evidence="2" id="KW-1185">Reference proteome</keyword>
<dbReference type="GO" id="GO:0006508">
    <property type="term" value="P:proteolysis"/>
    <property type="evidence" value="ECO:0007669"/>
    <property type="project" value="UniProtKB-KW"/>
</dbReference>
<sequence length="186" mass="20739">MRVHLEDEQATHLLKEQFKEMFESQGEIVFLCIGTDRSTGDAFGPFVGLELKKMKKLWKRESVHVYGCLHDPVHALNFHGILNDIQTMHPDALLVAVDSCLCSIGSLETICVENKPLKPGAFNAELPETGDWRILGNVNVSGYMEHMVLGSTRLSLVLRMAEKTAQAISLALFQLDQEKQEATVST</sequence>
<dbReference type="InterPro" id="IPR023430">
    <property type="entry name" value="Pept_HybD-like_dom_sf"/>
</dbReference>
<dbReference type="GO" id="GO:0008233">
    <property type="term" value="F:peptidase activity"/>
    <property type="evidence" value="ECO:0007669"/>
    <property type="project" value="UniProtKB-KW"/>
</dbReference>
<protein>
    <submittedName>
        <fullName evidence="1">Spore protease YyaC</fullName>
    </submittedName>
</protein>
<dbReference type="OrthoDB" id="9815953at2"/>
<gene>
    <name evidence="1" type="ORF">B0X71_02205</name>
</gene>
<dbReference type="KEGG" id="pmar:B0X71_02205"/>
<name>A0A1Q2KV35_9BACL</name>
<evidence type="ECO:0000313" key="2">
    <source>
        <dbReference type="Proteomes" id="UP000188184"/>
    </source>
</evidence>
<evidence type="ECO:0000313" key="1">
    <source>
        <dbReference type="EMBL" id="AQQ52049.1"/>
    </source>
</evidence>
<dbReference type="RefSeq" id="WP_077587920.1">
    <property type="nucleotide sequence ID" value="NZ_CP019640.1"/>
</dbReference>
<dbReference type="EMBL" id="CP019640">
    <property type="protein sequence ID" value="AQQ52049.1"/>
    <property type="molecule type" value="Genomic_DNA"/>
</dbReference>
<proteinExistence type="predicted"/>
<organism evidence="1 2">
    <name type="scientific">Planococcus lenghuensis</name>
    <dbReference type="NCBI Taxonomy" id="2213202"/>
    <lineage>
        <taxon>Bacteria</taxon>
        <taxon>Bacillati</taxon>
        <taxon>Bacillota</taxon>
        <taxon>Bacilli</taxon>
        <taxon>Bacillales</taxon>
        <taxon>Caryophanaceae</taxon>
        <taxon>Planococcus</taxon>
    </lineage>
</organism>